<accession>A0ABY9UL09</accession>
<proteinExistence type="predicted"/>
<sequence>MVHEHVVAGIATALRAGALTADAVALEARKWGEADQGAEQPADQDAPRRRVDGGATVTSLTERRLAALPPDPRPLPSVAVYDQLLQFRRRPADGQT</sequence>
<reference evidence="2 3" key="1">
    <citation type="submission" date="2023-09" db="EMBL/GenBank/DDBJ databases">
        <title>The genome sequence of Streptomyces anthocyanicus.</title>
        <authorList>
            <person name="Mo P."/>
        </authorList>
    </citation>
    <scope>NUCLEOTIDE SEQUENCE [LARGE SCALE GENOMIC DNA]</scope>
    <source>
        <strain evidence="2 3">JCM 4387</strain>
    </source>
</reference>
<evidence type="ECO:0008006" key="4">
    <source>
        <dbReference type="Google" id="ProtNLM"/>
    </source>
</evidence>
<evidence type="ECO:0000313" key="3">
    <source>
        <dbReference type="Proteomes" id="UP001249394"/>
    </source>
</evidence>
<protein>
    <recommendedName>
        <fullName evidence="4">Transposase</fullName>
    </recommendedName>
</protein>
<feature type="region of interest" description="Disordered" evidence="1">
    <location>
        <begin position="31"/>
        <end position="73"/>
    </location>
</feature>
<keyword evidence="3" id="KW-1185">Reference proteome</keyword>
<evidence type="ECO:0000313" key="2">
    <source>
        <dbReference type="EMBL" id="WND23549.1"/>
    </source>
</evidence>
<organism evidence="2 3">
    <name type="scientific">Streptomyces violaceus</name>
    <name type="common">Streptomyces venezuelae</name>
    <dbReference type="NCBI Taxonomy" id="1936"/>
    <lineage>
        <taxon>Bacteria</taxon>
        <taxon>Bacillati</taxon>
        <taxon>Actinomycetota</taxon>
        <taxon>Actinomycetes</taxon>
        <taxon>Kitasatosporales</taxon>
        <taxon>Streptomycetaceae</taxon>
        <taxon>Streptomyces</taxon>
    </lineage>
</organism>
<dbReference type="Proteomes" id="UP001249394">
    <property type="component" value="Chromosome"/>
</dbReference>
<dbReference type="EMBL" id="CP134213">
    <property type="protein sequence ID" value="WND23549.1"/>
    <property type="molecule type" value="Genomic_DNA"/>
</dbReference>
<gene>
    <name evidence="2" type="ORF">RI060_42275</name>
</gene>
<name>A0ABY9UL09_STRVL</name>
<evidence type="ECO:0000256" key="1">
    <source>
        <dbReference type="SAM" id="MobiDB-lite"/>
    </source>
</evidence>